<feature type="signal peptide" evidence="6">
    <location>
        <begin position="1"/>
        <end position="32"/>
    </location>
</feature>
<dbReference type="STRING" id="1231623.Tasa_005_001"/>
<evidence type="ECO:0000256" key="5">
    <source>
        <dbReference type="SAM" id="MobiDB-lite"/>
    </source>
</evidence>
<dbReference type="OrthoDB" id="593427at2"/>
<comment type="caution">
    <text evidence="9">The sequence shown here is derived from an EMBL/GenBank/DDBJ whole genome shotgun (WGS) entry which is preliminary data.</text>
</comment>
<keyword evidence="6" id="KW-0732">Signal</keyword>
<evidence type="ECO:0000259" key="7">
    <source>
        <dbReference type="Pfam" id="PF00593"/>
    </source>
</evidence>
<evidence type="ECO:0000313" key="10">
    <source>
        <dbReference type="Proteomes" id="UP000032679"/>
    </source>
</evidence>
<evidence type="ECO:0000313" key="9">
    <source>
        <dbReference type="EMBL" id="GAN53086.1"/>
    </source>
</evidence>
<dbReference type="AlphaFoldDB" id="A0A0D6MHV7"/>
<comment type="subcellular location">
    <subcellularLocation>
        <location evidence="1 4">Cell outer membrane</location>
    </subcellularLocation>
</comment>
<dbReference type="Proteomes" id="UP000032679">
    <property type="component" value="Unassembled WGS sequence"/>
</dbReference>
<name>A0A0D6MHV7_9PROT</name>
<protein>
    <submittedName>
        <fullName evidence="9">TonB-dependent receptor plug</fullName>
    </submittedName>
</protein>
<feature type="compositionally biased region" description="Low complexity" evidence="5">
    <location>
        <begin position="46"/>
        <end position="70"/>
    </location>
</feature>
<dbReference type="Gene3D" id="2.40.170.20">
    <property type="entry name" value="TonB-dependent receptor, beta-barrel domain"/>
    <property type="match status" value="1"/>
</dbReference>
<feature type="domain" description="TonB-dependent receptor-like beta-barrel" evidence="7">
    <location>
        <begin position="290"/>
        <end position="743"/>
    </location>
</feature>
<dbReference type="Gene3D" id="2.170.130.10">
    <property type="entry name" value="TonB-dependent receptor, plug domain"/>
    <property type="match status" value="1"/>
</dbReference>
<organism evidence="9 10">
    <name type="scientific">Tanticharoenia sakaeratensis NBRC 103193</name>
    <dbReference type="NCBI Taxonomy" id="1231623"/>
    <lineage>
        <taxon>Bacteria</taxon>
        <taxon>Pseudomonadati</taxon>
        <taxon>Pseudomonadota</taxon>
        <taxon>Alphaproteobacteria</taxon>
        <taxon>Acetobacterales</taxon>
        <taxon>Acetobacteraceae</taxon>
        <taxon>Tanticharoenia</taxon>
    </lineage>
</organism>
<dbReference type="InterPro" id="IPR000531">
    <property type="entry name" value="Beta-barrel_TonB"/>
</dbReference>
<evidence type="ECO:0000259" key="8">
    <source>
        <dbReference type="Pfam" id="PF07715"/>
    </source>
</evidence>
<feature type="chain" id="PRO_5002307905" evidence="6">
    <location>
        <begin position="33"/>
        <end position="795"/>
    </location>
</feature>
<dbReference type="InterPro" id="IPR037066">
    <property type="entry name" value="Plug_dom_sf"/>
</dbReference>
<feature type="region of interest" description="Disordered" evidence="5">
    <location>
        <begin position="34"/>
        <end position="85"/>
    </location>
</feature>
<accession>A0A0D6MHV7</accession>
<dbReference type="Pfam" id="PF07715">
    <property type="entry name" value="Plug"/>
    <property type="match status" value="1"/>
</dbReference>
<evidence type="ECO:0000256" key="6">
    <source>
        <dbReference type="SAM" id="SignalP"/>
    </source>
</evidence>
<keyword evidence="3" id="KW-0998">Cell outer membrane</keyword>
<dbReference type="SUPFAM" id="SSF56935">
    <property type="entry name" value="Porins"/>
    <property type="match status" value="1"/>
</dbReference>
<dbReference type="InterPro" id="IPR036942">
    <property type="entry name" value="Beta-barrel_TonB_sf"/>
</dbReference>
<reference evidence="9 10" key="1">
    <citation type="submission" date="2012-10" db="EMBL/GenBank/DDBJ databases">
        <title>Genome sequencing of Tanticharoenia sakaeratensis NBRC 103193.</title>
        <authorList>
            <person name="Azuma Y."/>
            <person name="Hadano H."/>
            <person name="Hirakawa H."/>
            <person name="Matsushita K."/>
        </authorList>
    </citation>
    <scope>NUCLEOTIDE SEQUENCE [LARGE SCALE GENOMIC DNA]</scope>
    <source>
        <strain evidence="9 10">NBRC 103193</strain>
    </source>
</reference>
<feature type="domain" description="TonB-dependent receptor plug" evidence="8">
    <location>
        <begin position="99"/>
        <end position="202"/>
    </location>
</feature>
<dbReference type="InterPro" id="IPR012910">
    <property type="entry name" value="Plug_dom"/>
</dbReference>
<dbReference type="RefSeq" id="WP_048846716.1">
    <property type="nucleotide sequence ID" value="NZ_BALE01000005.1"/>
</dbReference>
<evidence type="ECO:0000256" key="4">
    <source>
        <dbReference type="RuleBase" id="RU003357"/>
    </source>
</evidence>
<evidence type="ECO:0000256" key="2">
    <source>
        <dbReference type="ARBA" id="ARBA00023136"/>
    </source>
</evidence>
<keyword evidence="9" id="KW-0675">Receptor</keyword>
<dbReference type="Pfam" id="PF00593">
    <property type="entry name" value="TonB_dep_Rec_b-barrel"/>
    <property type="match status" value="1"/>
</dbReference>
<proteinExistence type="inferred from homology"/>
<evidence type="ECO:0000256" key="3">
    <source>
        <dbReference type="ARBA" id="ARBA00023237"/>
    </source>
</evidence>
<dbReference type="EMBL" id="BALE01000005">
    <property type="protein sequence ID" value="GAN53086.1"/>
    <property type="molecule type" value="Genomic_DNA"/>
</dbReference>
<sequence>MPHGIVGCRTLLIVSSSLFSLSLAIPFERAHAAPTSHKSRSHARSAAHAPTAPAPGSTAAPHAAAPRRPANVQAKTEEKVMVTSSRQARFGGGGLVRVEHAPHAVQTFGKQYIDTLPPTATVLDIARMSPSLNVSTADTSGMQGGNIQSHGLTDADMGLMLNGAPATSANYLNEDADSENVETVTVTPGSSAIDLPVTAAAGGVLDETTRTPAQKAGGLVDFAYGTNNLSREFLRLETGNIANSGVRSYVSFSNSHARSWLGTGISTRKHVDFGMRKDWANGSSNNIFISWNYEDFPIDVKPNASQFYSYKHTGIGYNRNANSASGNYWKNNIDHWNAVFLSAPQHFVLTKQLALNITPYYNLGRGWDGSNGGLTTGGKYYYPDGMQAPAGQQLTSYYQQYKDEKTGVTAKLEADLDPHNHLTFGYWFEHYITVFGLPASFTKPNGANPSPNDADYMAFVRNSAGKLTRSTTYIDPGYNLHALFLQDTARYFHDHLTITAGFKYVMTNYWDRVTTTGGHFVYGTNTTAPLPHLSASYRFDDRNQVYVNAEGDFRQPSPSGLTISNTGQLPKPQYSIKEELGYRYSGPLLIADLSFFNINITDRLLTTYTSTTQTGTINAGNETARGFDAMVATHPWHSISPFVGFEYLNATFDSNLPYVNSYLPTKGKQAIASPHVITSGGLSYDDGHFFGNATLKYVGPQSVTLVGDQRMPGFITDGISLGYHFKPLGFAKSPTILLNFRNLTGSVVRSGIYGVATNRYAVTLVNGQAGPAAGTGSQFYVEPRFNMTGTISTSF</sequence>
<keyword evidence="10" id="KW-1185">Reference proteome</keyword>
<keyword evidence="2 4" id="KW-0472">Membrane</keyword>
<dbReference type="GO" id="GO:0009279">
    <property type="term" value="C:cell outer membrane"/>
    <property type="evidence" value="ECO:0007669"/>
    <property type="project" value="UniProtKB-SubCell"/>
</dbReference>
<keyword evidence="4" id="KW-0798">TonB box</keyword>
<comment type="similarity">
    <text evidence="4">Belongs to the TonB-dependent receptor family.</text>
</comment>
<evidence type="ECO:0000256" key="1">
    <source>
        <dbReference type="ARBA" id="ARBA00004442"/>
    </source>
</evidence>
<gene>
    <name evidence="9" type="ORF">Tasa_005_001</name>
</gene>